<dbReference type="EMBL" id="QFQZ01000031">
    <property type="protein sequence ID" value="PZR34173.1"/>
    <property type="molecule type" value="Genomic_DNA"/>
</dbReference>
<evidence type="ECO:0000313" key="1">
    <source>
        <dbReference type="EMBL" id="PZR34173.1"/>
    </source>
</evidence>
<organism evidence="1 2">
    <name type="scientific">Caulobacter segnis</name>
    <dbReference type="NCBI Taxonomy" id="88688"/>
    <lineage>
        <taxon>Bacteria</taxon>
        <taxon>Pseudomonadati</taxon>
        <taxon>Pseudomonadota</taxon>
        <taxon>Alphaproteobacteria</taxon>
        <taxon>Caulobacterales</taxon>
        <taxon>Caulobacteraceae</taxon>
        <taxon>Caulobacter</taxon>
    </lineage>
</organism>
<comment type="caution">
    <text evidence="1">The sequence shown here is derived from an EMBL/GenBank/DDBJ whole genome shotgun (WGS) entry which is preliminary data.</text>
</comment>
<evidence type="ECO:0000313" key="2">
    <source>
        <dbReference type="Proteomes" id="UP000249393"/>
    </source>
</evidence>
<dbReference type="Proteomes" id="UP000249393">
    <property type="component" value="Unassembled WGS sequence"/>
</dbReference>
<accession>A0A2W5V8F3</accession>
<sequence length="449" mass="48292">MKLGEEILTDLAAIQDQSHRDKMLGDEFDLPRLIGVGNGRTLQVTKAIDGAITALAVQLKAERPKLVKSITSKDFVSLVRAACGPILAELDLDRPFAETGAELVTRVEKAVDEQLAGLPRREHAFGVTLFGDPGVAPFSIGPVRFEEWDAWLTRKRADGGLSAITEQRLRKAWAGKKLNKRKPSMASVQERNILSAMRGAPYVASVRIEGFASSAGLEAAATAVRLAVTTVALLWPTPSRALEGMRLRFDPSHHMEEAVTFIPGRVVAGGSRLRGTPFGPSLTPDEWANSQAAVKPVFSAAGDAIALLTDPDDNPPRVGILRALLQSLMWFYAGCRELNDPIAIVNFTASLDALASGAQGQGILDVLKARLGWAPDAAFYTDGTTLKQVVEKLYGEGRSQLVHGTSKRIGYDWAAERAQAESLAGRALIACLEFVAANPNLDKAKALRV</sequence>
<name>A0A2W5V8F3_9CAUL</name>
<proteinExistence type="predicted"/>
<reference evidence="1 2" key="1">
    <citation type="submission" date="2017-08" db="EMBL/GenBank/DDBJ databases">
        <title>Infants hospitalized years apart are colonized by the same room-sourced microbial strains.</title>
        <authorList>
            <person name="Brooks B."/>
            <person name="Olm M.R."/>
            <person name="Firek B.A."/>
            <person name="Baker R."/>
            <person name="Thomas B.C."/>
            <person name="Morowitz M.J."/>
            <person name="Banfield J.F."/>
        </authorList>
    </citation>
    <scope>NUCLEOTIDE SEQUENCE [LARGE SCALE GENOMIC DNA]</scope>
    <source>
        <strain evidence="1">S2_003_000_R2_4</strain>
    </source>
</reference>
<dbReference type="AlphaFoldDB" id="A0A2W5V8F3"/>
<evidence type="ECO:0008006" key="3">
    <source>
        <dbReference type="Google" id="ProtNLM"/>
    </source>
</evidence>
<protein>
    <recommendedName>
        <fullName evidence="3">Apea-like HEPN domain-containing protein</fullName>
    </recommendedName>
</protein>
<gene>
    <name evidence="1" type="ORF">DI526_11315</name>
</gene>